<sequence length="203" mass="22085">MRRALWGLGLGLAMSAASAQQVWRCEVDGKVNFSDKPCPQAGKPVAERSLRPNVVDAIKPELVDAAMGRGAASAPAAAPTPGNACPGDGELRGMETRAGSTTLGEPERQFLQDELRRARQCRAGQGRYRDADWDISREAQAAQTQFSDRVRLAARERAEAMHSAADPVEGDRIARRRLAEERAAQRQQQQQQRAQNAASVPSR</sequence>
<accession>A0ACC6CG54</accession>
<comment type="caution">
    <text evidence="1">The sequence shown here is derived from an EMBL/GenBank/DDBJ whole genome shotgun (WGS) entry which is preliminary data.</text>
</comment>
<gene>
    <name evidence="1" type="ORF">NYO99_20560</name>
</gene>
<protein>
    <submittedName>
        <fullName evidence="1">Uncharacterized protein</fullName>
    </submittedName>
</protein>
<name>A0ACC6CG54_9BURK</name>
<evidence type="ECO:0000313" key="2">
    <source>
        <dbReference type="Proteomes" id="UP001076464"/>
    </source>
</evidence>
<evidence type="ECO:0000313" key="1">
    <source>
        <dbReference type="EMBL" id="MCY4747376.1"/>
    </source>
</evidence>
<keyword evidence="2" id="KW-1185">Reference proteome</keyword>
<reference evidence="1" key="1">
    <citation type="submission" date="2022-08" db="EMBL/GenBank/DDBJ databases">
        <title>Genome sequencing of Pelomonas sp. UHG3.</title>
        <authorList>
            <person name="So Y."/>
        </authorList>
    </citation>
    <scope>NUCLEOTIDE SEQUENCE</scope>
    <source>
        <strain evidence="1">UHG3</strain>
    </source>
</reference>
<organism evidence="1 2">
    <name type="scientific">Roseateles hydrophilus</name>
    <dbReference type="NCBI Taxonomy" id="2975054"/>
    <lineage>
        <taxon>Bacteria</taxon>
        <taxon>Pseudomonadati</taxon>
        <taxon>Pseudomonadota</taxon>
        <taxon>Betaproteobacteria</taxon>
        <taxon>Burkholderiales</taxon>
        <taxon>Sphaerotilaceae</taxon>
        <taxon>Roseateles</taxon>
    </lineage>
</organism>
<dbReference type="EMBL" id="JAPPUY010000006">
    <property type="protein sequence ID" value="MCY4747376.1"/>
    <property type="molecule type" value="Genomic_DNA"/>
</dbReference>
<proteinExistence type="predicted"/>
<dbReference type="Proteomes" id="UP001076464">
    <property type="component" value="Unassembled WGS sequence"/>
</dbReference>